<keyword evidence="3" id="KW-0808">Transferase</keyword>
<dbReference type="InterPro" id="IPR004045">
    <property type="entry name" value="Glutathione_S-Trfase_N"/>
</dbReference>
<evidence type="ECO:0000256" key="4">
    <source>
        <dbReference type="ARBA" id="ARBA00047960"/>
    </source>
</evidence>
<proteinExistence type="inferred from homology"/>
<dbReference type="InterPro" id="IPR004046">
    <property type="entry name" value="GST_C"/>
</dbReference>
<comment type="similarity">
    <text evidence="1">Belongs to the GST superfamily.</text>
</comment>
<dbReference type="PANTHER" id="PTHR44051">
    <property type="entry name" value="GLUTATHIONE S-TRANSFERASE-RELATED"/>
    <property type="match status" value="1"/>
</dbReference>
<feature type="domain" description="GST C-terminal" evidence="5">
    <location>
        <begin position="116"/>
        <end position="247"/>
    </location>
</feature>
<dbReference type="AlphaFoldDB" id="A0A438N8J7"/>
<evidence type="ECO:0000259" key="5">
    <source>
        <dbReference type="PROSITE" id="PS50405"/>
    </source>
</evidence>
<evidence type="ECO:0000256" key="3">
    <source>
        <dbReference type="ARBA" id="ARBA00022679"/>
    </source>
</evidence>
<reference evidence="6 7" key="1">
    <citation type="submission" date="2017-03" db="EMBL/GenBank/DDBJ databases">
        <title>Genomes of endolithic fungi from Antarctica.</title>
        <authorList>
            <person name="Coleine C."/>
            <person name="Masonjones S."/>
            <person name="Stajich J.E."/>
        </authorList>
    </citation>
    <scope>NUCLEOTIDE SEQUENCE [LARGE SCALE GENOMIC DNA]</scope>
    <source>
        <strain evidence="6 7">CCFEE 6314</strain>
    </source>
</reference>
<dbReference type="Pfam" id="PF13409">
    <property type="entry name" value="GST_N_2"/>
    <property type="match status" value="1"/>
</dbReference>
<evidence type="ECO:0000256" key="2">
    <source>
        <dbReference type="ARBA" id="ARBA00012452"/>
    </source>
</evidence>
<gene>
    <name evidence="6" type="ORF">B0A52_04653</name>
</gene>
<dbReference type="PROSITE" id="PS50405">
    <property type="entry name" value="GST_CTER"/>
    <property type="match status" value="1"/>
</dbReference>
<organism evidence="6 7">
    <name type="scientific">Exophiala mesophila</name>
    <name type="common">Black yeast-like fungus</name>
    <dbReference type="NCBI Taxonomy" id="212818"/>
    <lineage>
        <taxon>Eukaryota</taxon>
        <taxon>Fungi</taxon>
        <taxon>Dikarya</taxon>
        <taxon>Ascomycota</taxon>
        <taxon>Pezizomycotina</taxon>
        <taxon>Eurotiomycetes</taxon>
        <taxon>Chaetothyriomycetidae</taxon>
        <taxon>Chaetothyriales</taxon>
        <taxon>Herpotrichiellaceae</taxon>
        <taxon>Exophiala</taxon>
    </lineage>
</organism>
<dbReference type="EC" id="2.5.1.18" evidence="2"/>
<protein>
    <recommendedName>
        <fullName evidence="2">glutathione transferase</fullName>
        <ecNumber evidence="2">2.5.1.18</ecNumber>
    </recommendedName>
</protein>
<name>A0A438N8J7_EXOME</name>
<dbReference type="Pfam" id="PF00043">
    <property type="entry name" value="GST_C"/>
    <property type="match status" value="1"/>
</dbReference>
<dbReference type="OrthoDB" id="2789670at2759"/>
<dbReference type="EMBL" id="NAJM01000014">
    <property type="protein sequence ID" value="RVX72055.1"/>
    <property type="molecule type" value="Genomic_DNA"/>
</dbReference>
<dbReference type="Gene3D" id="1.20.1050.130">
    <property type="match status" value="1"/>
</dbReference>
<evidence type="ECO:0000313" key="7">
    <source>
        <dbReference type="Proteomes" id="UP000288859"/>
    </source>
</evidence>
<comment type="catalytic activity">
    <reaction evidence="4">
        <text>RX + glutathione = an S-substituted glutathione + a halide anion + H(+)</text>
        <dbReference type="Rhea" id="RHEA:16437"/>
        <dbReference type="ChEBI" id="CHEBI:15378"/>
        <dbReference type="ChEBI" id="CHEBI:16042"/>
        <dbReference type="ChEBI" id="CHEBI:17792"/>
        <dbReference type="ChEBI" id="CHEBI:57925"/>
        <dbReference type="ChEBI" id="CHEBI:90779"/>
        <dbReference type="EC" id="2.5.1.18"/>
    </reaction>
</comment>
<evidence type="ECO:0000313" key="6">
    <source>
        <dbReference type="EMBL" id="RVX72055.1"/>
    </source>
</evidence>
<dbReference type="PANTHER" id="PTHR44051:SF20">
    <property type="entry name" value="GLUTATHIONE TRANSFERASE 1 (EUROFUNG)"/>
    <property type="match status" value="1"/>
</dbReference>
<accession>A0A438N8J7</accession>
<comment type="caution">
    <text evidence="6">The sequence shown here is derived from an EMBL/GenBank/DDBJ whole genome shotgun (WGS) entry which is preliminary data.</text>
</comment>
<evidence type="ECO:0000256" key="1">
    <source>
        <dbReference type="ARBA" id="ARBA00007409"/>
    </source>
</evidence>
<dbReference type="Proteomes" id="UP000288859">
    <property type="component" value="Unassembled WGS sequence"/>
</dbReference>
<sequence length="247" mass="28233">MGEALDPNLTELPSVIVGDPIFDGKVILYVIKADDTSYINYIKPLILVRELAIPHVIAVIDTREEWFYRVHPERYVPALRDQDPETHEEVTVFEGTACLEYLASRFDAEGTWTGKTAAEKGAVFSWTAYQTAGLGPTAKYWLYFLKGYPSRAEPIQLPRVIAKLHSNCLQQWDVLNKRLSLPGQTYIALKDRPTLADLSYLPFAMPWMFSFLGVKIEDWPYIRQWSDRMLRRPAVAEILNMAPTLGH</sequence>
<dbReference type="GO" id="GO:0004364">
    <property type="term" value="F:glutathione transferase activity"/>
    <property type="evidence" value="ECO:0007669"/>
    <property type="project" value="UniProtKB-EC"/>
</dbReference>
<dbReference type="InterPro" id="IPR036249">
    <property type="entry name" value="Thioredoxin-like_sf"/>
</dbReference>
<dbReference type="InterPro" id="IPR036282">
    <property type="entry name" value="Glutathione-S-Trfase_C_sf"/>
</dbReference>
<dbReference type="SUPFAM" id="SSF47616">
    <property type="entry name" value="GST C-terminal domain-like"/>
    <property type="match status" value="1"/>
</dbReference>
<dbReference type="SUPFAM" id="SSF52833">
    <property type="entry name" value="Thioredoxin-like"/>
    <property type="match status" value="1"/>
</dbReference>
<dbReference type="InterPro" id="IPR010987">
    <property type="entry name" value="Glutathione-S-Trfase_C-like"/>
</dbReference>